<name>A0A379N5E0_9PROT</name>
<dbReference type="PANTHER" id="PTHR15887:SF1">
    <property type="entry name" value="TRANSMEMBRANE PROTEIN 69"/>
    <property type="match status" value="1"/>
</dbReference>
<evidence type="ECO:0000313" key="2">
    <source>
        <dbReference type="EMBL" id="SUE41703.1"/>
    </source>
</evidence>
<proteinExistence type="predicted"/>
<keyword evidence="1" id="KW-0472">Membrane</keyword>
<dbReference type="OrthoDB" id="5297436at2"/>
<dbReference type="AlphaFoldDB" id="A0A379N5E0"/>
<feature type="transmembrane region" description="Helical" evidence="1">
    <location>
        <begin position="54"/>
        <end position="73"/>
    </location>
</feature>
<gene>
    <name evidence="2" type="ORF">NCTC13291_03300</name>
</gene>
<reference evidence="2 3" key="1">
    <citation type="submission" date="2018-06" db="EMBL/GenBank/DDBJ databases">
        <authorList>
            <consortium name="Pathogen Informatics"/>
            <person name="Doyle S."/>
        </authorList>
    </citation>
    <scope>NUCLEOTIDE SEQUENCE [LARGE SCALE GENOMIC DNA]</scope>
    <source>
        <strain evidence="2 3">NCTC13291</strain>
    </source>
</reference>
<organism evidence="2 3">
    <name type="scientific">Roseomonas mucosa</name>
    <dbReference type="NCBI Taxonomy" id="207340"/>
    <lineage>
        <taxon>Bacteria</taxon>
        <taxon>Pseudomonadati</taxon>
        <taxon>Pseudomonadota</taxon>
        <taxon>Alphaproteobacteria</taxon>
        <taxon>Acetobacterales</taxon>
        <taxon>Roseomonadaceae</taxon>
        <taxon>Roseomonas</taxon>
    </lineage>
</organism>
<keyword evidence="1" id="KW-1133">Transmembrane helix</keyword>
<evidence type="ECO:0000256" key="1">
    <source>
        <dbReference type="SAM" id="Phobius"/>
    </source>
</evidence>
<dbReference type="Pfam" id="PF11911">
    <property type="entry name" value="DUF3429"/>
    <property type="match status" value="1"/>
</dbReference>
<feature type="transmembrane region" description="Helical" evidence="1">
    <location>
        <begin position="21"/>
        <end position="42"/>
    </location>
</feature>
<dbReference type="PANTHER" id="PTHR15887">
    <property type="entry name" value="TRANSMEMBRANE PROTEIN 69"/>
    <property type="match status" value="1"/>
</dbReference>
<evidence type="ECO:0000313" key="3">
    <source>
        <dbReference type="Proteomes" id="UP000254919"/>
    </source>
</evidence>
<dbReference type="GeneID" id="99634433"/>
<protein>
    <submittedName>
        <fullName evidence="2">Protein of uncharacterized function (DUF3429)</fullName>
    </submittedName>
</protein>
<feature type="transmembrane region" description="Helical" evidence="1">
    <location>
        <begin position="141"/>
        <end position="160"/>
    </location>
</feature>
<accession>A0A379N5E0</accession>
<dbReference type="EMBL" id="UGVN01000001">
    <property type="protein sequence ID" value="SUE41703.1"/>
    <property type="molecule type" value="Genomic_DNA"/>
</dbReference>
<dbReference type="RefSeq" id="WP_079253328.1">
    <property type="nucleotide sequence ID" value="NZ_AP031462.1"/>
</dbReference>
<dbReference type="InterPro" id="IPR021836">
    <property type="entry name" value="DUF3429"/>
</dbReference>
<sequence length="161" mass="17475">MPSPAQRLNKPRIRASGGWRAPPAARILGLAGLVPFFGLAMLSLSGEAWARPPLLLYGATILSFLGAIHWGVTLRAPESEAGWDWSRLTLGVLPPLLAWVALLLPPYWTALLLILGLMLTVIVESWAARVHAVAPRSWLRLRWLLSIGASASLFFGGLLLL</sequence>
<keyword evidence="1" id="KW-0812">Transmembrane</keyword>
<dbReference type="Proteomes" id="UP000254919">
    <property type="component" value="Unassembled WGS sequence"/>
</dbReference>